<dbReference type="SUPFAM" id="SSF140490">
    <property type="entry name" value="Nqo1C-terminal domain-like"/>
    <property type="match status" value="1"/>
</dbReference>
<keyword evidence="7" id="KW-0560">Oxidoreductase</keyword>
<dbReference type="InterPro" id="IPR017900">
    <property type="entry name" value="4Fe4S_Fe_S_CS"/>
</dbReference>
<dbReference type="SUPFAM" id="SSF142984">
    <property type="entry name" value="Nqo1 middle domain-like"/>
    <property type="match status" value="1"/>
</dbReference>
<dbReference type="Pfam" id="PF10589">
    <property type="entry name" value="NADH_4Fe-4S"/>
    <property type="match status" value="1"/>
</dbReference>
<dbReference type="PANTHER" id="PTHR43578">
    <property type="entry name" value="NADH-QUINONE OXIDOREDUCTASE SUBUNIT F"/>
    <property type="match status" value="1"/>
</dbReference>
<dbReference type="PROSITE" id="PS00198">
    <property type="entry name" value="4FE4S_FER_1"/>
    <property type="match status" value="2"/>
</dbReference>
<dbReference type="PROSITE" id="PS51379">
    <property type="entry name" value="4FE4S_FER_2"/>
    <property type="match status" value="2"/>
</dbReference>
<protein>
    <submittedName>
        <fullName evidence="7">NADH dehydrogenase (Quinone)</fullName>
        <ecNumber evidence="7">1.6.99.5</ecNumber>
    </submittedName>
</protein>
<keyword evidence="2" id="KW-0004">4Fe-4S</keyword>
<dbReference type="Gene3D" id="3.30.70.20">
    <property type="match status" value="1"/>
</dbReference>
<evidence type="ECO:0000256" key="3">
    <source>
        <dbReference type="ARBA" id="ARBA00022723"/>
    </source>
</evidence>
<keyword evidence="3" id="KW-0479">Metal-binding</keyword>
<feature type="domain" description="4Fe-4S ferredoxin-type" evidence="6">
    <location>
        <begin position="551"/>
        <end position="580"/>
    </location>
</feature>
<dbReference type="InterPro" id="IPR019575">
    <property type="entry name" value="Nuop51_4Fe4S-bd"/>
</dbReference>
<dbReference type="InterPro" id="IPR037225">
    <property type="entry name" value="Nuo51_FMN-bd_sf"/>
</dbReference>
<evidence type="ECO:0000313" key="7">
    <source>
        <dbReference type="EMBL" id="EEG77362.1"/>
    </source>
</evidence>
<dbReference type="Gene3D" id="3.40.30.10">
    <property type="entry name" value="Glutaredoxin"/>
    <property type="match status" value="1"/>
</dbReference>
<dbReference type="SUPFAM" id="SSF142019">
    <property type="entry name" value="Nqo1 FMN-binding domain-like"/>
    <property type="match status" value="1"/>
</dbReference>
<dbReference type="Pfam" id="PF01512">
    <property type="entry name" value="Complex1_51K"/>
    <property type="match status" value="1"/>
</dbReference>
<keyword evidence="5" id="KW-0411">Iron-sulfur</keyword>
<proteinExistence type="inferred from homology"/>
<dbReference type="PANTHER" id="PTHR43578:SF3">
    <property type="entry name" value="NADH-QUINONE OXIDOREDUCTASE SUBUNIT F"/>
    <property type="match status" value="1"/>
</dbReference>
<dbReference type="InterPro" id="IPR037207">
    <property type="entry name" value="Nuop51_4Fe4S-bd_sf"/>
</dbReference>
<dbReference type="STRING" id="555088.DealDRAFT_1819"/>
<dbReference type="Gene3D" id="1.20.1440.230">
    <property type="entry name" value="NADH-ubiquinone oxidoreductase 51kDa subunit, iron-sulphur binding domain"/>
    <property type="match status" value="1"/>
</dbReference>
<reference evidence="7 8" key="1">
    <citation type="submission" date="2009-02" db="EMBL/GenBank/DDBJ databases">
        <title>Sequencing of the draft genome and assembly of Dethiobacter alkaliphilus AHT 1.</title>
        <authorList>
            <consortium name="US DOE Joint Genome Institute (JGI-PGF)"/>
            <person name="Lucas S."/>
            <person name="Copeland A."/>
            <person name="Lapidus A."/>
            <person name="Glavina del Rio T."/>
            <person name="Dalin E."/>
            <person name="Tice H."/>
            <person name="Bruce D."/>
            <person name="Goodwin L."/>
            <person name="Pitluck S."/>
            <person name="Larimer F."/>
            <person name="Land M.L."/>
            <person name="Hauser L."/>
            <person name="Muyzer G."/>
        </authorList>
    </citation>
    <scope>NUCLEOTIDE SEQUENCE [LARGE SCALE GENOMIC DNA]</scope>
    <source>
        <strain evidence="7 8">AHT 1</strain>
    </source>
</reference>
<comment type="similarity">
    <text evidence="1">Belongs to the complex I 51 kDa subunit family.</text>
</comment>
<dbReference type="FunFam" id="1.20.1440.230:FF:000001">
    <property type="entry name" value="Mitochondrial NADH dehydrogenase flavoprotein 1"/>
    <property type="match status" value="1"/>
</dbReference>
<dbReference type="EC" id="1.6.99.5" evidence="7"/>
<dbReference type="GO" id="GO:0051539">
    <property type="term" value="F:4 iron, 4 sulfur cluster binding"/>
    <property type="evidence" value="ECO:0007669"/>
    <property type="project" value="UniProtKB-KW"/>
</dbReference>
<evidence type="ECO:0000256" key="2">
    <source>
        <dbReference type="ARBA" id="ARBA00022485"/>
    </source>
</evidence>
<dbReference type="EMBL" id="ACJM01000008">
    <property type="protein sequence ID" value="EEG77362.1"/>
    <property type="molecule type" value="Genomic_DNA"/>
</dbReference>
<name>C0GH60_DETAL</name>
<evidence type="ECO:0000256" key="4">
    <source>
        <dbReference type="ARBA" id="ARBA00023004"/>
    </source>
</evidence>
<organism evidence="7 8">
    <name type="scientific">Dethiobacter alkaliphilus AHT 1</name>
    <dbReference type="NCBI Taxonomy" id="555088"/>
    <lineage>
        <taxon>Bacteria</taxon>
        <taxon>Bacillati</taxon>
        <taxon>Bacillota</taxon>
        <taxon>Dethiobacteria</taxon>
        <taxon>Dethiobacterales</taxon>
        <taxon>Dethiobacteraceae</taxon>
        <taxon>Dethiobacter</taxon>
    </lineage>
</organism>
<evidence type="ECO:0000259" key="6">
    <source>
        <dbReference type="PROSITE" id="PS51379"/>
    </source>
</evidence>
<dbReference type="CDD" id="cd02980">
    <property type="entry name" value="TRX_Fd_family"/>
    <property type="match status" value="1"/>
</dbReference>
<dbReference type="InterPro" id="IPR036249">
    <property type="entry name" value="Thioredoxin-like_sf"/>
</dbReference>
<dbReference type="GO" id="GO:0008137">
    <property type="term" value="F:NADH dehydrogenase (ubiquinone) activity"/>
    <property type="evidence" value="ECO:0007669"/>
    <property type="project" value="InterPro"/>
</dbReference>
<dbReference type="PROSITE" id="PS00645">
    <property type="entry name" value="COMPLEX1_51K_2"/>
    <property type="match status" value="1"/>
</dbReference>
<dbReference type="OrthoDB" id="9761899at2"/>
<dbReference type="eggNOG" id="COG1894">
    <property type="taxonomic scope" value="Bacteria"/>
</dbReference>
<dbReference type="InterPro" id="IPR001949">
    <property type="entry name" value="NADH-UbQ_OxRdtase_51kDa_CS"/>
</dbReference>
<dbReference type="Gene3D" id="3.40.50.11540">
    <property type="entry name" value="NADH-ubiquinone oxidoreductase 51kDa subunit"/>
    <property type="match status" value="1"/>
</dbReference>
<dbReference type="SMART" id="SM00928">
    <property type="entry name" value="NADH_4Fe-4S"/>
    <property type="match status" value="1"/>
</dbReference>
<dbReference type="GO" id="GO:0010181">
    <property type="term" value="F:FMN binding"/>
    <property type="evidence" value="ECO:0007669"/>
    <property type="project" value="InterPro"/>
</dbReference>
<evidence type="ECO:0000256" key="5">
    <source>
        <dbReference type="ARBA" id="ARBA00023014"/>
    </source>
</evidence>
<dbReference type="SUPFAM" id="SSF54862">
    <property type="entry name" value="4Fe-4S ferredoxins"/>
    <property type="match status" value="1"/>
</dbReference>
<dbReference type="GO" id="GO:0046872">
    <property type="term" value="F:metal ion binding"/>
    <property type="evidence" value="ECO:0007669"/>
    <property type="project" value="UniProtKB-KW"/>
</dbReference>
<dbReference type="FunFam" id="3.40.50.11540:FF:000001">
    <property type="entry name" value="NADH dehydrogenase [ubiquinone] flavoprotein 1, mitochondrial"/>
    <property type="match status" value="1"/>
</dbReference>
<dbReference type="GO" id="GO:0016491">
    <property type="term" value="F:oxidoreductase activity"/>
    <property type="evidence" value="ECO:0007669"/>
    <property type="project" value="UniProtKB-KW"/>
</dbReference>
<dbReference type="InterPro" id="IPR017896">
    <property type="entry name" value="4Fe4S_Fe-S-bd"/>
</dbReference>
<keyword evidence="8" id="KW-1185">Reference proteome</keyword>
<comment type="caution">
    <text evidence="7">The sequence shown here is derived from an EMBL/GenBank/DDBJ whole genome shotgun (WGS) entry which is preliminary data.</text>
</comment>
<dbReference type="Pfam" id="PF00037">
    <property type="entry name" value="Fer4"/>
    <property type="match status" value="1"/>
</dbReference>
<dbReference type="InterPro" id="IPR011538">
    <property type="entry name" value="Nuo51_FMN-bd"/>
</dbReference>
<keyword evidence="4" id="KW-0408">Iron</keyword>
<gene>
    <name evidence="7" type="ORF">DealDRAFT_1819</name>
</gene>
<sequence length="618" mass="66662">MRKTLEPLRQEAISNWQKLQNFDKPIIMVGAATCGRASGALDVMHAIGDKLKELDIEAIVRQVGCVGMCHSEVLVDIIKPGRPRITYANITPDLSKELVEDYLVHENAREDLAICVSDDTPEDDLQVRVVMRNCGHIDPNSITDYLAQDGYMGLAKALEMTPQEIIDEVKESGLRGRGGGGFPAGRKWESCLRVDADQKYVICNADEGDPGAFMDRSVLEGDPHSVIEGMAIAGYAIGATKGILYVRAEYPLAIRQLKIAIEQAKERNLLGKNILGSGFDFELDIFQGAGAFVCGESTALVLSIEGRRGMPKPLPRPRTSEEGLWGKPTLLNNVKTFACVAQIIHRGTDWFKSIGTENCPGTAVFALTGKINKSGLIEVPMGIQLEKIINDIGGGVAGGRAFKAVQTGGPSGGCLPPEMLNLPVDFDSLTAAGSMMGSGGMVVMDDTTCMVDVARYFLEFSLEESCGQCTPCRAGTEQMLTILNDISQGKGREGDIDLLVEMGEAIIDGSICGLGQSAPNPVLSTIRYFREEYEAHIRNKECPAKACKELITYTIDAEKCSACGRCLKACPSEAITGAKKTPHAIDAEKCDKCGICFTECPDRFAAIQITTGRTENSN</sequence>
<accession>C0GH60</accession>
<feature type="domain" description="4Fe-4S ferredoxin-type" evidence="6">
    <location>
        <begin position="581"/>
        <end position="612"/>
    </location>
</feature>
<dbReference type="SUPFAM" id="SSF52833">
    <property type="entry name" value="Thioredoxin-like"/>
    <property type="match status" value="1"/>
</dbReference>
<evidence type="ECO:0000313" key="8">
    <source>
        <dbReference type="Proteomes" id="UP000006443"/>
    </source>
</evidence>
<dbReference type="Proteomes" id="UP000006443">
    <property type="component" value="Unassembled WGS sequence"/>
</dbReference>
<dbReference type="Gene3D" id="6.10.250.1450">
    <property type="match status" value="1"/>
</dbReference>
<dbReference type="Gene3D" id="3.10.20.600">
    <property type="match status" value="1"/>
</dbReference>
<evidence type="ECO:0000256" key="1">
    <source>
        <dbReference type="ARBA" id="ARBA00007523"/>
    </source>
</evidence>
<dbReference type="AlphaFoldDB" id="C0GH60"/>
<dbReference type="RefSeq" id="WP_008516758.1">
    <property type="nucleotide sequence ID" value="NZ_ACJM01000008.1"/>
</dbReference>